<keyword evidence="5" id="KW-1185">Reference proteome</keyword>
<evidence type="ECO:0000256" key="2">
    <source>
        <dbReference type="PIRSR" id="PIRSR613078-1"/>
    </source>
</evidence>
<feature type="binding site" evidence="3">
    <location>
        <begin position="2"/>
        <end position="9"/>
    </location>
    <ligand>
        <name>substrate</name>
    </ligand>
</feature>
<dbReference type="AlphaFoldDB" id="A0A8E2QWY6"/>
<dbReference type="CDD" id="cd07067">
    <property type="entry name" value="HP_PGM_like"/>
    <property type="match status" value="1"/>
</dbReference>
<evidence type="ECO:0000313" key="4">
    <source>
        <dbReference type="EMBL" id="PPE04438.1"/>
    </source>
</evidence>
<dbReference type="GO" id="GO:0045820">
    <property type="term" value="P:negative regulation of glycolytic process"/>
    <property type="evidence" value="ECO:0007669"/>
    <property type="project" value="TreeGrafter"/>
</dbReference>
<dbReference type="SMART" id="SM00855">
    <property type="entry name" value="PGAM"/>
    <property type="match status" value="1"/>
</dbReference>
<accession>A0A8E2QWY6</accession>
<dbReference type="InterPro" id="IPR029033">
    <property type="entry name" value="His_PPase_superfam"/>
</dbReference>
<dbReference type="Proteomes" id="UP000239010">
    <property type="component" value="Unassembled WGS sequence"/>
</dbReference>
<evidence type="ECO:0000313" key="5">
    <source>
        <dbReference type="Proteomes" id="UP000239010"/>
    </source>
</evidence>
<dbReference type="InterPro" id="IPR051695">
    <property type="entry name" value="Phosphoglycerate_Mutase"/>
</dbReference>
<dbReference type="Gene3D" id="3.40.50.1240">
    <property type="entry name" value="Phosphoglycerate mutase-like"/>
    <property type="match status" value="1"/>
</dbReference>
<organism evidence="4 5">
    <name type="scientific">Entomoplasma ellychniae</name>
    <dbReference type="NCBI Taxonomy" id="2114"/>
    <lineage>
        <taxon>Bacteria</taxon>
        <taxon>Bacillati</taxon>
        <taxon>Mycoplasmatota</taxon>
        <taxon>Mollicutes</taxon>
        <taxon>Entomoplasmatales</taxon>
        <taxon>Entomoplasmataceae</taxon>
        <taxon>Entomoplasma</taxon>
    </lineage>
</organism>
<dbReference type="InterPro" id="IPR013078">
    <property type="entry name" value="His_Pase_superF_clade-1"/>
</dbReference>
<keyword evidence="1" id="KW-0378">Hydrolase</keyword>
<dbReference type="GO" id="GO:0005829">
    <property type="term" value="C:cytosol"/>
    <property type="evidence" value="ECO:0007669"/>
    <property type="project" value="TreeGrafter"/>
</dbReference>
<dbReference type="PANTHER" id="PTHR46517:SF1">
    <property type="entry name" value="FRUCTOSE-2,6-BISPHOSPHATASE TIGAR"/>
    <property type="match status" value="1"/>
</dbReference>
<feature type="active site" description="Proton donor/acceptor" evidence="2">
    <location>
        <position position="76"/>
    </location>
</feature>
<evidence type="ECO:0000256" key="1">
    <source>
        <dbReference type="ARBA" id="ARBA00022801"/>
    </source>
</evidence>
<dbReference type="GO" id="GO:0043456">
    <property type="term" value="P:regulation of pentose-phosphate shunt"/>
    <property type="evidence" value="ECO:0007669"/>
    <property type="project" value="TreeGrafter"/>
</dbReference>
<dbReference type="PANTHER" id="PTHR46517">
    <property type="entry name" value="FRUCTOSE-2,6-BISPHOSPHATASE TIGAR"/>
    <property type="match status" value="1"/>
</dbReference>
<name>A0A8E2QWY6_9MOLU</name>
<dbReference type="SUPFAM" id="SSF53254">
    <property type="entry name" value="Phosphoglycerate mutase-like"/>
    <property type="match status" value="1"/>
</dbReference>
<dbReference type="RefSeq" id="WP_104205587.1">
    <property type="nucleotide sequence ID" value="NZ_PHND01000001.1"/>
</dbReference>
<comment type="caution">
    <text evidence="4">The sequence shown here is derived from an EMBL/GenBank/DDBJ whole genome shotgun (WGS) entry which is preliminary data.</text>
</comment>
<reference evidence="4 5" key="1">
    <citation type="submission" date="2017-11" db="EMBL/GenBank/DDBJ databases">
        <title>Genome sequence of Entomoplasma ellychniae ELCN-1 (ATCC 43707).</title>
        <authorList>
            <person name="Lo W.-S."/>
            <person name="Gasparich G.E."/>
            <person name="Kuo C.-H."/>
        </authorList>
    </citation>
    <scope>NUCLEOTIDE SEQUENCE [LARGE SCALE GENOMIC DNA]</scope>
    <source>
        <strain evidence="4 5">ELCN-1</strain>
    </source>
</reference>
<feature type="binding site" evidence="3">
    <location>
        <position position="54"/>
    </location>
    <ligand>
        <name>substrate</name>
    </ligand>
</feature>
<dbReference type="GO" id="GO:0004331">
    <property type="term" value="F:fructose-2,6-bisphosphate 2-phosphatase activity"/>
    <property type="evidence" value="ECO:0007669"/>
    <property type="project" value="TreeGrafter"/>
</dbReference>
<feature type="active site" description="Tele-phosphohistidine intermediate" evidence="2">
    <location>
        <position position="3"/>
    </location>
</feature>
<proteinExistence type="predicted"/>
<sequence length="188" mass="21897">MRHGETWFNVKKIKQGFCDSPLTENGIEQAITAGKWFNQNNILFGSGYTSELNRTKNTIKYVAPNLGFKSFVELNEWNFGSAEGDPAIKHEHIKFPFGNYFVELGGENQQQVRSRTKFIMNKIAEEDFNENILVVSHGRILREFSDLHLLNSKVERPKNMFNCIVFKFEYETTNKTWKFVEIIKTDTN</sequence>
<protein>
    <submittedName>
        <fullName evidence="4">Phosphoglycerate mutase</fullName>
    </submittedName>
</protein>
<dbReference type="Pfam" id="PF00300">
    <property type="entry name" value="His_Phos_1"/>
    <property type="match status" value="1"/>
</dbReference>
<gene>
    <name evidence="4" type="primary">gpmB</name>
    <name evidence="4" type="ORF">EELLY_v1c01130</name>
</gene>
<dbReference type="EMBL" id="PHND01000001">
    <property type="protein sequence ID" value="PPE04438.1"/>
    <property type="molecule type" value="Genomic_DNA"/>
</dbReference>
<evidence type="ECO:0000256" key="3">
    <source>
        <dbReference type="PIRSR" id="PIRSR613078-2"/>
    </source>
</evidence>